<gene>
    <name evidence="2" type="ORF">NBR_LOCUS20173</name>
</gene>
<evidence type="ECO:0000259" key="1">
    <source>
        <dbReference type="Pfam" id="PF24472"/>
    </source>
</evidence>
<protein>
    <submittedName>
        <fullName evidence="4">Lysine-specific demethylase 8 (inferred by orthology to a human protein)</fullName>
    </submittedName>
</protein>
<dbReference type="STRING" id="27835.A0A0N4YSF0"/>
<dbReference type="WBParaSite" id="NBR_0002017201-mRNA-1">
    <property type="protein sequence ID" value="NBR_0002017201-mRNA-1"/>
    <property type="gene ID" value="NBR_0002017201"/>
</dbReference>
<feature type="domain" description="DM8" evidence="1">
    <location>
        <begin position="144"/>
        <end position="207"/>
    </location>
</feature>
<dbReference type="SUPFAM" id="SSF51197">
    <property type="entry name" value="Clavaminate synthase-like"/>
    <property type="match status" value="1"/>
</dbReference>
<dbReference type="Proteomes" id="UP000271162">
    <property type="component" value="Unassembled WGS sequence"/>
</dbReference>
<sequence length="328" mass="36925">MSFKGQEFVIEEVQPGSTSKYTECERLLGMVSNIGSERKPNFLVKLVDKAVDVAAERFPDHIVLALPSSTATCSDYENLGFLQVDDDKKLFLWPADYMSLESFCCNEKSSGDFEHNDGVRALLGRIKVCPEGLQRALKNEAFILDFAWERLNTGHYSEVDDCWRTLFACASLLKAVRLEQAGQLMSSMSAVDFGLLMGGCSLDLPLQRYAQHLLECLPPAPSISNKASDIVFSVPRSLPNSIAIESYDNLTKWEFADRFLNKKKPVIVRGLNKHWPALKKWSFEYLHSILCYRVVPVELGSSYTENEWSQKLMTGSEFFNSVGNTEVS</sequence>
<reference evidence="4" key="1">
    <citation type="submission" date="2017-02" db="UniProtKB">
        <authorList>
            <consortium name="WormBaseParasite"/>
        </authorList>
    </citation>
    <scope>IDENTIFICATION</scope>
</reference>
<reference evidence="2 3" key="2">
    <citation type="submission" date="2018-11" db="EMBL/GenBank/DDBJ databases">
        <authorList>
            <consortium name="Pathogen Informatics"/>
        </authorList>
    </citation>
    <scope>NUCLEOTIDE SEQUENCE [LARGE SCALE GENOMIC DNA]</scope>
</reference>
<dbReference type="InterPro" id="IPR056520">
    <property type="entry name" value="ARM_KDM8_N"/>
</dbReference>
<accession>A0A0N4YSF0</accession>
<dbReference type="Pfam" id="PF24472">
    <property type="entry name" value="ARM_KDM8_N"/>
    <property type="match status" value="1"/>
</dbReference>
<dbReference type="Gene3D" id="2.60.120.650">
    <property type="entry name" value="Cupin"/>
    <property type="match status" value="1"/>
</dbReference>
<dbReference type="AlphaFoldDB" id="A0A0N4YSF0"/>
<evidence type="ECO:0000313" key="4">
    <source>
        <dbReference type="WBParaSite" id="NBR_0002017201-mRNA-1"/>
    </source>
</evidence>
<evidence type="ECO:0000313" key="3">
    <source>
        <dbReference type="Proteomes" id="UP000271162"/>
    </source>
</evidence>
<proteinExistence type="predicted"/>
<dbReference type="EMBL" id="UYSL01024874">
    <property type="protein sequence ID" value="VDL83910.1"/>
    <property type="molecule type" value="Genomic_DNA"/>
</dbReference>
<organism evidence="4">
    <name type="scientific">Nippostrongylus brasiliensis</name>
    <name type="common">Rat hookworm</name>
    <dbReference type="NCBI Taxonomy" id="27835"/>
    <lineage>
        <taxon>Eukaryota</taxon>
        <taxon>Metazoa</taxon>
        <taxon>Ecdysozoa</taxon>
        <taxon>Nematoda</taxon>
        <taxon>Chromadorea</taxon>
        <taxon>Rhabditida</taxon>
        <taxon>Rhabditina</taxon>
        <taxon>Rhabditomorpha</taxon>
        <taxon>Strongyloidea</taxon>
        <taxon>Heligmosomidae</taxon>
        <taxon>Nippostrongylus</taxon>
    </lineage>
</organism>
<evidence type="ECO:0000313" key="2">
    <source>
        <dbReference type="EMBL" id="VDL83910.1"/>
    </source>
</evidence>
<name>A0A0N4YSF0_NIPBR</name>
<keyword evidence="3" id="KW-1185">Reference proteome</keyword>